<keyword evidence="7" id="KW-0106">Calcium</keyword>
<feature type="domain" description="EF-hand" evidence="15">
    <location>
        <begin position="304"/>
        <end position="339"/>
    </location>
</feature>
<dbReference type="SUPFAM" id="SSF47473">
    <property type="entry name" value="EF-hand"/>
    <property type="match status" value="1"/>
</dbReference>
<dbReference type="InterPro" id="IPR018247">
    <property type="entry name" value="EF_Hand_1_Ca_BS"/>
</dbReference>
<gene>
    <name evidence="16" type="ORF">NQ315_005907</name>
</gene>
<dbReference type="InterPro" id="IPR002048">
    <property type="entry name" value="EF_hand_dom"/>
</dbReference>
<dbReference type="PROSITE" id="PS00018">
    <property type="entry name" value="EF_HAND_1"/>
    <property type="match status" value="1"/>
</dbReference>
<reference evidence="16 17" key="1">
    <citation type="journal article" date="2023" name="Insect Mol. Biol.">
        <title>Genome sequencing provides insights into the evolution of gene families encoding plant cell wall-degrading enzymes in longhorned beetles.</title>
        <authorList>
            <person name="Shin N.R."/>
            <person name="Okamura Y."/>
            <person name="Kirsch R."/>
            <person name="Pauchet Y."/>
        </authorList>
    </citation>
    <scope>NUCLEOTIDE SEQUENCE [LARGE SCALE GENOMIC DNA]</scope>
    <source>
        <strain evidence="16">EAD_L_NR</strain>
    </source>
</reference>
<comment type="pathway">
    <text evidence="14">Phospholipid metabolism.</text>
</comment>
<dbReference type="AlphaFoldDB" id="A0AAV8V625"/>
<comment type="similarity">
    <text evidence="3">Belongs to the 1-acyl-sn-glycerol-3-phosphate acyltransferase family.</text>
</comment>
<evidence type="ECO:0000256" key="3">
    <source>
        <dbReference type="ARBA" id="ARBA00008655"/>
    </source>
</evidence>
<evidence type="ECO:0000256" key="6">
    <source>
        <dbReference type="ARBA" id="ARBA00022692"/>
    </source>
</evidence>
<dbReference type="EMBL" id="JANEYG010000487">
    <property type="protein sequence ID" value="KAJ8909590.1"/>
    <property type="molecule type" value="Genomic_DNA"/>
</dbReference>
<evidence type="ECO:0000256" key="4">
    <source>
        <dbReference type="ARBA" id="ARBA00022516"/>
    </source>
</evidence>
<keyword evidence="5" id="KW-0808">Transferase</keyword>
<evidence type="ECO:0000256" key="5">
    <source>
        <dbReference type="ARBA" id="ARBA00022679"/>
    </source>
</evidence>
<evidence type="ECO:0000313" key="17">
    <source>
        <dbReference type="Proteomes" id="UP001159042"/>
    </source>
</evidence>
<dbReference type="SMART" id="SM00563">
    <property type="entry name" value="PlsC"/>
    <property type="match status" value="1"/>
</dbReference>
<comment type="subcellular location">
    <subcellularLocation>
        <location evidence="1">Membrane</location>
    </subcellularLocation>
</comment>
<dbReference type="GO" id="GO:0042171">
    <property type="term" value="F:lysophosphatidic acid acyltransferase activity"/>
    <property type="evidence" value="ECO:0007669"/>
    <property type="project" value="TreeGrafter"/>
</dbReference>
<evidence type="ECO:0000256" key="11">
    <source>
        <dbReference type="ARBA" id="ARBA00023209"/>
    </source>
</evidence>
<evidence type="ECO:0000256" key="2">
    <source>
        <dbReference type="ARBA" id="ARBA00005074"/>
    </source>
</evidence>
<proteinExistence type="inferred from homology"/>
<keyword evidence="9" id="KW-0443">Lipid metabolism</keyword>
<protein>
    <recommendedName>
        <fullName evidence="15">EF-hand domain-containing protein</fullName>
    </recommendedName>
</protein>
<dbReference type="PANTHER" id="PTHR23063">
    <property type="entry name" value="PHOSPHOLIPID ACYLTRANSFERASE"/>
    <property type="match status" value="1"/>
</dbReference>
<dbReference type="PANTHER" id="PTHR23063:SF52">
    <property type="entry name" value="LYSOPHOSPHATIDYLCHOLINE ACYLTRANSFERASE"/>
    <property type="match status" value="1"/>
</dbReference>
<evidence type="ECO:0000313" key="16">
    <source>
        <dbReference type="EMBL" id="KAJ8909590.1"/>
    </source>
</evidence>
<dbReference type="SUPFAM" id="SSF69593">
    <property type="entry name" value="Glycerol-3-phosphate (1)-acyltransferase"/>
    <property type="match status" value="1"/>
</dbReference>
<dbReference type="InterPro" id="IPR002123">
    <property type="entry name" value="Plipid/glycerol_acylTrfase"/>
</dbReference>
<dbReference type="GO" id="GO:0005783">
    <property type="term" value="C:endoplasmic reticulum"/>
    <property type="evidence" value="ECO:0007669"/>
    <property type="project" value="TreeGrafter"/>
</dbReference>
<sequence length="403" mass="45940">MNVVVKGKQASRCEAPILVAAPHSTFLDGGIVYVTGFPSTICRYESGANNHIGKLINFTQPIYVWRDDPDSRQNTIQEIISRATSSLDWPQILIFPEGTCTNRSCLITFKPGAFFPGVPIQPVCIRYPNKLDTVTWTWEGPSALKLLWLTLSQPYSNCEIEFLPVYTPNEEEKQDPKLFARNVRAVMAKALNIPVVDYTYDDCKLLTKAKELNLPYASSLVEVIKLRRKLGLENANIEEKLINSSFKSKDYSSVTYEEFIRLLNISSENTESYQLFKKYDKENSGVIDFRNYLLGVLGISKERSTLAIFQIACKIYDQNGDGRLSSEDFCKAACQILGLSKEYALEIFDQIDRNQLGSILFENFLNYAQKKTEFISLFTSNKEEKLRQRNGDICPNYYNKKVD</sequence>
<dbReference type="Gene3D" id="1.10.238.10">
    <property type="entry name" value="EF-hand"/>
    <property type="match status" value="1"/>
</dbReference>
<feature type="domain" description="EF-hand" evidence="15">
    <location>
        <begin position="267"/>
        <end position="302"/>
    </location>
</feature>
<dbReference type="CDD" id="cd00051">
    <property type="entry name" value="EFh"/>
    <property type="match status" value="2"/>
</dbReference>
<evidence type="ECO:0000256" key="12">
    <source>
        <dbReference type="ARBA" id="ARBA00023264"/>
    </source>
</evidence>
<keyword evidence="12" id="KW-1208">Phospholipid metabolism</keyword>
<keyword evidence="4" id="KW-0444">Lipid biosynthesis</keyword>
<dbReference type="GO" id="GO:0005509">
    <property type="term" value="F:calcium ion binding"/>
    <property type="evidence" value="ECO:0007669"/>
    <property type="project" value="InterPro"/>
</dbReference>
<keyword evidence="10" id="KW-0472">Membrane</keyword>
<dbReference type="Pfam" id="PF13833">
    <property type="entry name" value="EF-hand_8"/>
    <property type="match status" value="1"/>
</dbReference>
<dbReference type="SMART" id="SM00054">
    <property type="entry name" value="EFh"/>
    <property type="match status" value="3"/>
</dbReference>
<keyword evidence="11" id="KW-0594">Phospholipid biosynthesis</keyword>
<evidence type="ECO:0000256" key="8">
    <source>
        <dbReference type="ARBA" id="ARBA00022989"/>
    </source>
</evidence>
<dbReference type="CDD" id="cd07991">
    <property type="entry name" value="LPLAT_LPCAT1-like"/>
    <property type="match status" value="1"/>
</dbReference>
<organism evidence="16 17">
    <name type="scientific">Exocentrus adspersus</name>
    <dbReference type="NCBI Taxonomy" id="1586481"/>
    <lineage>
        <taxon>Eukaryota</taxon>
        <taxon>Metazoa</taxon>
        <taxon>Ecdysozoa</taxon>
        <taxon>Arthropoda</taxon>
        <taxon>Hexapoda</taxon>
        <taxon>Insecta</taxon>
        <taxon>Pterygota</taxon>
        <taxon>Neoptera</taxon>
        <taxon>Endopterygota</taxon>
        <taxon>Coleoptera</taxon>
        <taxon>Polyphaga</taxon>
        <taxon>Cucujiformia</taxon>
        <taxon>Chrysomeloidea</taxon>
        <taxon>Cerambycidae</taxon>
        <taxon>Lamiinae</taxon>
        <taxon>Acanthocinini</taxon>
        <taxon>Exocentrus</taxon>
    </lineage>
</organism>
<name>A0AAV8V625_9CUCU</name>
<dbReference type="InterPro" id="IPR011992">
    <property type="entry name" value="EF-hand-dom_pair"/>
</dbReference>
<dbReference type="GO" id="GO:0016020">
    <property type="term" value="C:membrane"/>
    <property type="evidence" value="ECO:0007669"/>
    <property type="project" value="UniProtKB-SubCell"/>
</dbReference>
<keyword evidence="6" id="KW-0812">Transmembrane</keyword>
<dbReference type="Proteomes" id="UP001159042">
    <property type="component" value="Unassembled WGS sequence"/>
</dbReference>
<comment type="pathway">
    <text evidence="2">Lipid metabolism; phospholipid metabolism.</text>
</comment>
<dbReference type="PROSITE" id="PS50222">
    <property type="entry name" value="EF_HAND_2"/>
    <property type="match status" value="2"/>
</dbReference>
<dbReference type="InterPro" id="IPR045252">
    <property type="entry name" value="LPCAT1-like"/>
</dbReference>
<evidence type="ECO:0000256" key="14">
    <source>
        <dbReference type="ARBA" id="ARBA00025707"/>
    </source>
</evidence>
<evidence type="ECO:0000256" key="1">
    <source>
        <dbReference type="ARBA" id="ARBA00004370"/>
    </source>
</evidence>
<comment type="caution">
    <text evidence="16">The sequence shown here is derived from an EMBL/GenBank/DDBJ whole genome shotgun (WGS) entry which is preliminary data.</text>
</comment>
<evidence type="ECO:0000259" key="15">
    <source>
        <dbReference type="PROSITE" id="PS50222"/>
    </source>
</evidence>
<dbReference type="Pfam" id="PF01553">
    <property type="entry name" value="Acyltransferase"/>
    <property type="match status" value="1"/>
</dbReference>
<evidence type="ECO:0000256" key="13">
    <source>
        <dbReference type="ARBA" id="ARBA00023315"/>
    </source>
</evidence>
<keyword evidence="13" id="KW-0012">Acyltransferase</keyword>
<evidence type="ECO:0000256" key="7">
    <source>
        <dbReference type="ARBA" id="ARBA00022837"/>
    </source>
</evidence>
<evidence type="ECO:0000256" key="9">
    <source>
        <dbReference type="ARBA" id="ARBA00023098"/>
    </source>
</evidence>
<keyword evidence="8" id="KW-1133">Transmembrane helix</keyword>
<keyword evidence="17" id="KW-1185">Reference proteome</keyword>
<dbReference type="GO" id="GO:0008374">
    <property type="term" value="F:O-acyltransferase activity"/>
    <property type="evidence" value="ECO:0007669"/>
    <property type="project" value="InterPro"/>
</dbReference>
<evidence type="ECO:0000256" key="10">
    <source>
        <dbReference type="ARBA" id="ARBA00023136"/>
    </source>
</evidence>
<accession>A0AAV8V625</accession>
<dbReference type="GO" id="GO:0008654">
    <property type="term" value="P:phospholipid biosynthetic process"/>
    <property type="evidence" value="ECO:0007669"/>
    <property type="project" value="UniProtKB-KW"/>
</dbReference>